<reference evidence="2" key="1">
    <citation type="submission" date="2017-01" db="EMBL/GenBank/DDBJ databases">
        <title>Genome Analysis of Deinococcus marmoris KOPRI26562.</title>
        <authorList>
            <person name="Kim J.H."/>
            <person name="Oh H.-M."/>
        </authorList>
    </citation>
    <scope>NUCLEOTIDE SEQUENCE [LARGE SCALE GENOMIC DNA]</scope>
    <source>
        <strain evidence="2">PAMC 26633</strain>
    </source>
</reference>
<gene>
    <name evidence="1" type="ORF">BSU04_24750</name>
</gene>
<protein>
    <submittedName>
        <fullName evidence="1">Uncharacterized protein</fullName>
    </submittedName>
</protein>
<comment type="caution">
    <text evidence="1">The sequence shown here is derived from an EMBL/GenBank/DDBJ whole genome shotgun (WGS) entry which is preliminary data.</text>
</comment>
<dbReference type="AlphaFoldDB" id="A0A226WYU1"/>
<dbReference type="EMBL" id="MTHB01000159">
    <property type="protein sequence ID" value="OXC75930.1"/>
    <property type="molecule type" value="Genomic_DNA"/>
</dbReference>
<organism evidence="1 2">
    <name type="scientific">Caballeronia sordidicola</name>
    <name type="common">Burkholderia sordidicola</name>
    <dbReference type="NCBI Taxonomy" id="196367"/>
    <lineage>
        <taxon>Bacteria</taxon>
        <taxon>Pseudomonadati</taxon>
        <taxon>Pseudomonadota</taxon>
        <taxon>Betaproteobacteria</taxon>
        <taxon>Burkholderiales</taxon>
        <taxon>Burkholderiaceae</taxon>
        <taxon>Caballeronia</taxon>
    </lineage>
</organism>
<sequence length="40" mass="4793">MSIEKTYCCPSRMNVKFVVRHAKMIARLFWPAAFQSLRFQ</sequence>
<evidence type="ECO:0000313" key="2">
    <source>
        <dbReference type="Proteomes" id="UP000214720"/>
    </source>
</evidence>
<evidence type="ECO:0000313" key="1">
    <source>
        <dbReference type="EMBL" id="OXC75930.1"/>
    </source>
</evidence>
<accession>A0A226WYU1</accession>
<dbReference type="Proteomes" id="UP000214720">
    <property type="component" value="Unassembled WGS sequence"/>
</dbReference>
<proteinExistence type="predicted"/>
<name>A0A226WYU1_CABSO</name>